<dbReference type="InterPro" id="IPR052294">
    <property type="entry name" value="VSX_homeobox_regulators"/>
</dbReference>
<dbReference type="Pfam" id="PF00046">
    <property type="entry name" value="Homeodomain"/>
    <property type="match status" value="1"/>
</dbReference>
<dbReference type="GO" id="GO:0005634">
    <property type="term" value="C:nucleus"/>
    <property type="evidence" value="ECO:0007669"/>
    <property type="project" value="UniProtKB-SubCell"/>
</dbReference>
<feature type="compositionally biased region" description="Polar residues" evidence="4">
    <location>
        <begin position="9"/>
        <end position="19"/>
    </location>
</feature>
<dbReference type="AlphaFoldDB" id="A0A3Q0IS71"/>
<dbReference type="CDD" id="cd00086">
    <property type="entry name" value="homeodomain"/>
    <property type="match status" value="1"/>
</dbReference>
<feature type="compositionally biased region" description="Basic and acidic residues" evidence="4">
    <location>
        <begin position="37"/>
        <end position="50"/>
    </location>
</feature>
<dbReference type="GO" id="GO:1990837">
    <property type="term" value="F:sequence-specific double-stranded DNA binding"/>
    <property type="evidence" value="ECO:0007669"/>
    <property type="project" value="TreeGrafter"/>
</dbReference>
<dbReference type="PANTHER" id="PTHR46892">
    <property type="entry name" value="VISUAL SYSTEM HOMEOBOX 2"/>
    <property type="match status" value="1"/>
</dbReference>
<feature type="DNA-binding region" description="Homeobox" evidence="2">
    <location>
        <begin position="206"/>
        <end position="253"/>
    </location>
</feature>
<gene>
    <name evidence="7" type="primary">LOC108252350</name>
</gene>
<comment type="subcellular location">
    <subcellularLocation>
        <location evidence="1 2 3">Nucleus</location>
    </subcellularLocation>
</comment>
<dbReference type="RefSeq" id="XP_026679117.1">
    <property type="nucleotide sequence ID" value="XM_026823316.1"/>
</dbReference>
<evidence type="ECO:0000313" key="7">
    <source>
        <dbReference type="RefSeq" id="XP_026679117.1"/>
    </source>
</evidence>
<dbReference type="InterPro" id="IPR001356">
    <property type="entry name" value="HD"/>
</dbReference>
<dbReference type="InterPro" id="IPR009057">
    <property type="entry name" value="Homeodomain-like_sf"/>
</dbReference>
<sequence length="264" mass="29199">MILHYDEVGSTSRTMNDNESLQKVKLEGNNTDCMKSPPEKHSSPPLEKSKPNVHNTMPQRSPFAIQELLGLSDSNSVNHHRSPTAGISAITPNSYGSQHRPISSSASFSAERFNHHQMSMAAVNASRMAYFNAQAAVAAAFLPHNMNSIAAAAGMTTAAGGTPLGSLANHRNEHPSSGLTHFQQDNNKDFSTEALVSFGSSKKKKKRRHRTIFTSYQLEELEKAFKEAHYPDVYAREMLSLKTDLPEDRIQVSLHIKLSTLFFF</sequence>
<evidence type="ECO:0000256" key="1">
    <source>
        <dbReference type="ARBA" id="ARBA00004123"/>
    </source>
</evidence>
<dbReference type="GeneID" id="108252350"/>
<evidence type="ECO:0000259" key="5">
    <source>
        <dbReference type="PROSITE" id="PS50071"/>
    </source>
</evidence>
<feature type="domain" description="Homeobox" evidence="5">
    <location>
        <begin position="204"/>
        <end position="252"/>
    </location>
</feature>
<dbReference type="PROSITE" id="PS50071">
    <property type="entry name" value="HOMEOBOX_2"/>
    <property type="match status" value="1"/>
</dbReference>
<reference evidence="7" key="1">
    <citation type="submission" date="2025-08" db="UniProtKB">
        <authorList>
            <consortium name="RefSeq"/>
        </authorList>
    </citation>
    <scope>IDENTIFICATION</scope>
</reference>
<evidence type="ECO:0000256" key="2">
    <source>
        <dbReference type="PROSITE-ProRule" id="PRU00108"/>
    </source>
</evidence>
<accession>A0A3Q0IS71</accession>
<keyword evidence="2 3" id="KW-0539">Nucleus</keyword>
<proteinExistence type="predicted"/>
<evidence type="ECO:0000313" key="6">
    <source>
        <dbReference type="Proteomes" id="UP000079169"/>
    </source>
</evidence>
<dbReference type="SUPFAM" id="SSF46689">
    <property type="entry name" value="Homeodomain-like"/>
    <property type="match status" value="1"/>
</dbReference>
<keyword evidence="2 3" id="KW-0371">Homeobox</keyword>
<feature type="region of interest" description="Disordered" evidence="4">
    <location>
        <begin position="1"/>
        <end position="20"/>
    </location>
</feature>
<name>A0A3Q0IS71_DIACI</name>
<dbReference type="Proteomes" id="UP000079169">
    <property type="component" value="Unplaced"/>
</dbReference>
<evidence type="ECO:0000256" key="3">
    <source>
        <dbReference type="RuleBase" id="RU000682"/>
    </source>
</evidence>
<protein>
    <submittedName>
        <fullName evidence="7">Visual system homeobox 2-like isoform X4</fullName>
    </submittedName>
</protein>
<dbReference type="GO" id="GO:0006357">
    <property type="term" value="P:regulation of transcription by RNA polymerase II"/>
    <property type="evidence" value="ECO:0007669"/>
    <property type="project" value="TreeGrafter"/>
</dbReference>
<dbReference type="Gene3D" id="1.10.10.60">
    <property type="entry name" value="Homeodomain-like"/>
    <property type="match status" value="1"/>
</dbReference>
<keyword evidence="6" id="KW-1185">Reference proteome</keyword>
<dbReference type="PANTHER" id="PTHR46892:SF3">
    <property type="entry name" value="VISUAL SYSTEM HOMEOBOX 2"/>
    <property type="match status" value="1"/>
</dbReference>
<keyword evidence="2 3" id="KW-0238">DNA-binding</keyword>
<feature type="region of interest" description="Disordered" evidence="4">
    <location>
        <begin position="28"/>
        <end position="53"/>
    </location>
</feature>
<evidence type="ECO:0000256" key="4">
    <source>
        <dbReference type="SAM" id="MobiDB-lite"/>
    </source>
</evidence>
<dbReference type="SMART" id="SM00389">
    <property type="entry name" value="HOX"/>
    <property type="match status" value="1"/>
</dbReference>
<organism evidence="6 7">
    <name type="scientific">Diaphorina citri</name>
    <name type="common">Asian citrus psyllid</name>
    <dbReference type="NCBI Taxonomy" id="121845"/>
    <lineage>
        <taxon>Eukaryota</taxon>
        <taxon>Metazoa</taxon>
        <taxon>Ecdysozoa</taxon>
        <taxon>Arthropoda</taxon>
        <taxon>Hexapoda</taxon>
        <taxon>Insecta</taxon>
        <taxon>Pterygota</taxon>
        <taxon>Neoptera</taxon>
        <taxon>Paraneoptera</taxon>
        <taxon>Hemiptera</taxon>
        <taxon>Sternorrhyncha</taxon>
        <taxon>Psylloidea</taxon>
        <taxon>Psyllidae</taxon>
        <taxon>Diaphorininae</taxon>
        <taxon>Diaphorina</taxon>
    </lineage>
</organism>